<comment type="caution">
    <text evidence="1">The sequence shown here is derived from an EMBL/GenBank/DDBJ whole genome shotgun (WGS) entry which is preliminary data.</text>
</comment>
<proteinExistence type="predicted"/>
<organism evidence="1 2">
    <name type="scientific">Adineta steineri</name>
    <dbReference type="NCBI Taxonomy" id="433720"/>
    <lineage>
        <taxon>Eukaryota</taxon>
        <taxon>Metazoa</taxon>
        <taxon>Spiralia</taxon>
        <taxon>Gnathifera</taxon>
        <taxon>Rotifera</taxon>
        <taxon>Eurotatoria</taxon>
        <taxon>Bdelloidea</taxon>
        <taxon>Adinetida</taxon>
        <taxon>Adinetidae</taxon>
        <taxon>Adineta</taxon>
    </lineage>
</organism>
<evidence type="ECO:0000313" key="1">
    <source>
        <dbReference type="EMBL" id="CAF0901859.1"/>
    </source>
</evidence>
<accession>A0A813ZP75</accession>
<dbReference type="EMBL" id="CAJNON010000064">
    <property type="protein sequence ID" value="CAF0901859.1"/>
    <property type="molecule type" value="Genomic_DNA"/>
</dbReference>
<sequence length="210" mass="23806">MIDLGSSISGVHSLSAPRQGIQLYLYHTNEPDETTDVINKIICIAEENIELAIETLVAIDEQFELSLVIGEVDQNSPDPNAQHYGNSPHLNIQPDQLETTDDTIKIISIVEENTELSIEIMSAVDHQLDLHKMLNRLKEYRIQMKTTLERMVIHQQELTILQQQKKQIESFNVIHEAAPAHQNATTNQDALAYEAKQDLNDEVFQAIKDI</sequence>
<name>A0A813ZP75_9BILA</name>
<reference evidence="1" key="1">
    <citation type="submission" date="2021-02" db="EMBL/GenBank/DDBJ databases">
        <authorList>
            <person name="Nowell W R."/>
        </authorList>
    </citation>
    <scope>NUCLEOTIDE SEQUENCE</scope>
</reference>
<gene>
    <name evidence="1" type="ORF">VCS650_LOCUS9352</name>
</gene>
<dbReference type="Proteomes" id="UP000663891">
    <property type="component" value="Unassembled WGS sequence"/>
</dbReference>
<dbReference type="AlphaFoldDB" id="A0A813ZP75"/>
<protein>
    <submittedName>
        <fullName evidence="1">Uncharacterized protein</fullName>
    </submittedName>
</protein>
<evidence type="ECO:0000313" key="2">
    <source>
        <dbReference type="Proteomes" id="UP000663891"/>
    </source>
</evidence>